<dbReference type="Proteomes" id="UP000515153">
    <property type="component" value="Chromosome V"/>
</dbReference>
<dbReference type="InterPro" id="IPR046670">
    <property type="entry name" value="DUF6540"/>
</dbReference>
<reference evidence="2 3" key="1">
    <citation type="journal article" date="2019" name="Mol. Biol. Evol.">
        <title>Blast fungal genomes show frequent chromosomal changes, gene gains and losses, and effector gene turnover.</title>
        <authorList>
            <person name="Gomez Luciano L.B."/>
            <person name="Jason Tsai I."/>
            <person name="Chuma I."/>
            <person name="Tosa Y."/>
            <person name="Chen Y.H."/>
            <person name="Li J.Y."/>
            <person name="Li M.Y."/>
            <person name="Jade Lu M.Y."/>
            <person name="Nakayashiki H."/>
            <person name="Li W.H."/>
        </authorList>
    </citation>
    <scope>NUCLEOTIDE SEQUENCE [LARGE SCALE GENOMIC DNA]</scope>
    <source>
        <strain evidence="2 3">NI907</strain>
    </source>
</reference>
<sequence>MNGFALKIKRNYECSTFSYLKELVLLGQVRSDDLYEPNADDEEKDTTPRGRLEKEATKIPPPSKGQNIRAPIDGVTTKRCQEWTMEYLEWLVKNNYIDARAVEIAQIKRGPADYGIFGGKT</sequence>
<organism evidence="2 3">
    <name type="scientific">Pyricularia grisea</name>
    <name type="common">Crabgrass-specific blast fungus</name>
    <name type="synonym">Magnaporthe grisea</name>
    <dbReference type="NCBI Taxonomy" id="148305"/>
    <lineage>
        <taxon>Eukaryota</taxon>
        <taxon>Fungi</taxon>
        <taxon>Dikarya</taxon>
        <taxon>Ascomycota</taxon>
        <taxon>Pezizomycotina</taxon>
        <taxon>Sordariomycetes</taxon>
        <taxon>Sordariomycetidae</taxon>
        <taxon>Magnaporthales</taxon>
        <taxon>Pyriculariaceae</taxon>
        <taxon>Pyricularia</taxon>
    </lineage>
</organism>
<feature type="compositionally biased region" description="Acidic residues" evidence="1">
    <location>
        <begin position="35"/>
        <end position="44"/>
    </location>
</feature>
<feature type="compositionally biased region" description="Basic and acidic residues" evidence="1">
    <location>
        <begin position="45"/>
        <end position="57"/>
    </location>
</feature>
<dbReference type="Pfam" id="PF20174">
    <property type="entry name" value="DUF6540"/>
    <property type="match status" value="1"/>
</dbReference>
<gene>
    <name evidence="3" type="ORF">PgNI_08779</name>
</gene>
<name>A0A6P8AVK3_PYRGI</name>
<keyword evidence="2" id="KW-1185">Reference proteome</keyword>
<dbReference type="RefSeq" id="XP_030978953.1">
    <property type="nucleotide sequence ID" value="XM_031128770.1"/>
</dbReference>
<evidence type="ECO:0000313" key="2">
    <source>
        <dbReference type="Proteomes" id="UP000515153"/>
    </source>
</evidence>
<dbReference type="KEGG" id="pgri:PgNI_08779"/>
<evidence type="ECO:0000256" key="1">
    <source>
        <dbReference type="SAM" id="MobiDB-lite"/>
    </source>
</evidence>
<feature type="region of interest" description="Disordered" evidence="1">
    <location>
        <begin position="35"/>
        <end position="71"/>
    </location>
</feature>
<reference evidence="3" key="3">
    <citation type="submission" date="2025-08" db="UniProtKB">
        <authorList>
            <consortium name="RefSeq"/>
        </authorList>
    </citation>
    <scope>IDENTIFICATION</scope>
    <source>
        <strain evidence="3">NI907</strain>
    </source>
</reference>
<protein>
    <submittedName>
        <fullName evidence="3">Uncharacterized protein</fullName>
    </submittedName>
</protein>
<dbReference type="AlphaFoldDB" id="A0A6P8AVK3"/>
<dbReference type="GeneID" id="41963678"/>
<accession>A0A6P8AVK3</accession>
<evidence type="ECO:0000313" key="3">
    <source>
        <dbReference type="RefSeq" id="XP_030978953.1"/>
    </source>
</evidence>
<proteinExistence type="predicted"/>
<reference evidence="3" key="2">
    <citation type="submission" date="2019-10" db="EMBL/GenBank/DDBJ databases">
        <authorList>
            <consortium name="NCBI Genome Project"/>
        </authorList>
    </citation>
    <scope>NUCLEOTIDE SEQUENCE</scope>
    <source>
        <strain evidence="3">NI907</strain>
    </source>
</reference>